<dbReference type="RefSeq" id="XP_045957855.1">
    <property type="nucleotide sequence ID" value="XM_046100282.1"/>
</dbReference>
<comment type="caution">
    <text evidence="2">The sequence shown here is derived from an EMBL/GenBank/DDBJ whole genome shotgun (WGS) entry which is preliminary data.</text>
</comment>
<reference evidence="2" key="1">
    <citation type="journal article" date="2021" name="Nat. Commun.">
        <title>Genetic determinants of endophytism in the Arabidopsis root mycobiome.</title>
        <authorList>
            <person name="Mesny F."/>
            <person name="Miyauchi S."/>
            <person name="Thiergart T."/>
            <person name="Pickel B."/>
            <person name="Atanasova L."/>
            <person name="Karlsson M."/>
            <person name="Huettel B."/>
            <person name="Barry K.W."/>
            <person name="Haridas S."/>
            <person name="Chen C."/>
            <person name="Bauer D."/>
            <person name="Andreopoulos W."/>
            <person name="Pangilinan J."/>
            <person name="LaButti K."/>
            <person name="Riley R."/>
            <person name="Lipzen A."/>
            <person name="Clum A."/>
            <person name="Drula E."/>
            <person name="Henrissat B."/>
            <person name="Kohler A."/>
            <person name="Grigoriev I.V."/>
            <person name="Martin F.M."/>
            <person name="Hacquard S."/>
        </authorList>
    </citation>
    <scope>NUCLEOTIDE SEQUENCE</scope>
    <source>
        <strain evidence="2">MPI-SDFR-AT-0073</strain>
    </source>
</reference>
<dbReference type="GeneID" id="70129174"/>
<protein>
    <submittedName>
        <fullName evidence="2">Uncharacterized protein</fullName>
    </submittedName>
</protein>
<feature type="compositionally biased region" description="Basic and acidic residues" evidence="1">
    <location>
        <begin position="125"/>
        <end position="138"/>
    </location>
</feature>
<organism evidence="2 3">
    <name type="scientific">Truncatella angustata</name>
    <dbReference type="NCBI Taxonomy" id="152316"/>
    <lineage>
        <taxon>Eukaryota</taxon>
        <taxon>Fungi</taxon>
        <taxon>Dikarya</taxon>
        <taxon>Ascomycota</taxon>
        <taxon>Pezizomycotina</taxon>
        <taxon>Sordariomycetes</taxon>
        <taxon>Xylariomycetidae</taxon>
        <taxon>Amphisphaeriales</taxon>
        <taxon>Sporocadaceae</taxon>
        <taxon>Truncatella</taxon>
    </lineage>
</organism>
<sequence>MTPKNTYVRPRSDAFIGECLRYIRHVGTFARAVVQENDRLQRLVKQLSAALCHERNSSQLQAQVVQTQQTLIKIWETQRIAHRECHCRLAAHERGQTTTRSALYSGQCISATNKLMVLADVAEKERRSEAGVKRKAADDGFLGPRESSCPA</sequence>
<feature type="region of interest" description="Disordered" evidence="1">
    <location>
        <begin position="125"/>
        <end position="151"/>
    </location>
</feature>
<proteinExistence type="predicted"/>
<dbReference type="EMBL" id="JAGPXC010000005">
    <property type="protein sequence ID" value="KAH6653578.1"/>
    <property type="molecule type" value="Genomic_DNA"/>
</dbReference>
<name>A0A9P8UKB7_9PEZI</name>
<gene>
    <name evidence="2" type="ORF">BKA67DRAFT_537221</name>
</gene>
<evidence type="ECO:0000256" key="1">
    <source>
        <dbReference type="SAM" id="MobiDB-lite"/>
    </source>
</evidence>
<evidence type="ECO:0000313" key="3">
    <source>
        <dbReference type="Proteomes" id="UP000758603"/>
    </source>
</evidence>
<dbReference type="Proteomes" id="UP000758603">
    <property type="component" value="Unassembled WGS sequence"/>
</dbReference>
<accession>A0A9P8UKB7</accession>
<keyword evidence="3" id="KW-1185">Reference proteome</keyword>
<evidence type="ECO:0000313" key="2">
    <source>
        <dbReference type="EMBL" id="KAH6653578.1"/>
    </source>
</evidence>
<dbReference type="AlphaFoldDB" id="A0A9P8UKB7"/>